<evidence type="ECO:0000256" key="1">
    <source>
        <dbReference type="ARBA" id="ARBA00023125"/>
    </source>
</evidence>
<dbReference type="PROSITE" id="PS50977">
    <property type="entry name" value="HTH_TETR_2"/>
    <property type="match status" value="1"/>
</dbReference>
<proteinExistence type="predicted"/>
<dbReference type="Pfam" id="PF00440">
    <property type="entry name" value="TetR_N"/>
    <property type="match status" value="1"/>
</dbReference>
<gene>
    <name evidence="4" type="ORF">DRBB29_1619</name>
</gene>
<keyword evidence="1 2" id="KW-0238">DNA-binding</keyword>
<sequence length="246" mass="28443">MKRRVALGAKAFWLRYDGRYRVHANGERKIVSSSAAQDDGRIVRRRKSGDERRREIIQEATRVIAERGFYGASLQEISDGIGITQAGMLRHVKNKNELLLLVLNQFESTNSTTGCLGSLMKKYRQTGEPQFFPLIYRTSVRQALDNPRLTQLYLVLRAEAMDPSHPAHEYFAQRGINSRKDIADTQWNVPQRYRTPKAIVDLYVTMGSALDGLQMRWLGEENFDLEQHWAVCEDFFYPLPEWEGCR</sequence>
<dbReference type="GO" id="GO:0003677">
    <property type="term" value="F:DNA binding"/>
    <property type="evidence" value="ECO:0007669"/>
    <property type="project" value="UniProtKB-UniRule"/>
</dbReference>
<name>A0AAN1IGT5_BIFBR</name>
<dbReference type="AlphaFoldDB" id="A0AAN1IGT5"/>
<feature type="domain" description="HTH tetR-type" evidence="3">
    <location>
        <begin position="50"/>
        <end position="110"/>
    </location>
</feature>
<dbReference type="Proteomes" id="UP000232496">
    <property type="component" value="Chromosome"/>
</dbReference>
<reference evidence="4 5" key="1">
    <citation type="submission" date="2017-09" db="EMBL/GenBank/DDBJ databases">
        <title>Comparative genomics and methylome analysis of the gut commensal Bifidobacterium breve.</title>
        <authorList>
            <person name="Bottacini F."/>
            <person name="Morrissey R."/>
            <person name="Roberts R.J."/>
            <person name="James K."/>
            <person name="van Breen J."/>
            <person name="Egan M."/>
            <person name="Lambert J."/>
            <person name="van Limpt K."/>
            <person name="Stanton C."/>
            <person name="Knol J."/>
            <person name="O' Connell Motherway M."/>
            <person name="van Sinderen D."/>
        </authorList>
    </citation>
    <scope>NUCLEOTIDE SEQUENCE [LARGE SCALE GENOMIC DNA]</scope>
    <source>
        <strain evidence="4 5">DRBB29</strain>
    </source>
</reference>
<evidence type="ECO:0000313" key="4">
    <source>
        <dbReference type="EMBL" id="AUE19155.1"/>
    </source>
</evidence>
<organism evidence="4 5">
    <name type="scientific">Bifidobacterium breve</name>
    <dbReference type="NCBI Taxonomy" id="1685"/>
    <lineage>
        <taxon>Bacteria</taxon>
        <taxon>Bacillati</taxon>
        <taxon>Actinomycetota</taxon>
        <taxon>Actinomycetes</taxon>
        <taxon>Bifidobacteriales</taxon>
        <taxon>Bifidobacteriaceae</taxon>
        <taxon>Bifidobacterium</taxon>
    </lineage>
</organism>
<evidence type="ECO:0000259" key="3">
    <source>
        <dbReference type="PROSITE" id="PS50977"/>
    </source>
</evidence>
<feature type="DNA-binding region" description="H-T-H motif" evidence="2">
    <location>
        <begin position="73"/>
        <end position="92"/>
    </location>
</feature>
<dbReference type="SUPFAM" id="SSF46689">
    <property type="entry name" value="Homeodomain-like"/>
    <property type="match status" value="1"/>
</dbReference>
<dbReference type="InterPro" id="IPR001647">
    <property type="entry name" value="HTH_TetR"/>
</dbReference>
<protein>
    <submittedName>
        <fullName evidence="4">Transcriptional regulator TetR family</fullName>
    </submittedName>
</protein>
<dbReference type="EMBL" id="CP023198">
    <property type="protein sequence ID" value="AUE19155.1"/>
    <property type="molecule type" value="Genomic_DNA"/>
</dbReference>
<dbReference type="PRINTS" id="PR00455">
    <property type="entry name" value="HTHTETR"/>
</dbReference>
<evidence type="ECO:0000256" key="2">
    <source>
        <dbReference type="PROSITE-ProRule" id="PRU00335"/>
    </source>
</evidence>
<evidence type="ECO:0000313" key="5">
    <source>
        <dbReference type="Proteomes" id="UP000232496"/>
    </source>
</evidence>
<dbReference type="InterPro" id="IPR009057">
    <property type="entry name" value="Homeodomain-like_sf"/>
</dbReference>
<dbReference type="Gene3D" id="1.10.357.10">
    <property type="entry name" value="Tetracycline Repressor, domain 2"/>
    <property type="match status" value="1"/>
</dbReference>
<dbReference type="RefSeq" id="WP_101673147.1">
    <property type="nucleotide sequence ID" value="NZ_CAXSRR010000002.1"/>
</dbReference>
<accession>A0AAN1IGT5</accession>